<proteinExistence type="predicted"/>
<dbReference type="Pfam" id="PF13181">
    <property type="entry name" value="TPR_8"/>
    <property type="match status" value="1"/>
</dbReference>
<evidence type="ECO:0000256" key="3">
    <source>
        <dbReference type="PROSITE-ProRule" id="PRU00339"/>
    </source>
</evidence>
<protein>
    <recommendedName>
        <fullName evidence="4">Tetratricopeptide repeat protein 21A/21B fifth ARM repeats domain-containing protein</fullName>
    </recommendedName>
</protein>
<sequence length="663" mass="76783">MKIIYPRNKFLSRLFPTVDITNDEQLIHAFRKYLSLGEFIPNVEISESEVIIEIPSNFLLGDPREFQRVNELCSRKKFAEARPILEKLVQKYPSISEYHRTLAQTYEEEGQHEKAIDILIDALRWDPKNHWALILMGNIYARYKDDPDTAMAFYDQVIHADPGNFIALNNIGGALVQNGKLDLGEKYLKQAFDINPEYPNTCYALGLVAEMKGENLKAFEYCAKAVKYSNSSKDPIFQNGLQTALESAKKITDSDYGKEELVDFINELEELTGKEIRIEKDENIPTAAVVQIAENHNRDYHLIKFKPALGIDHLILHELVHILFYHEARKIQENKLFIAKAEKLQEFKRKYSRYINSLIRKGYDEDQVSKMFEELFHGILRQVFNAPIDLFIEDLIFEKFPTLRPHQFLSLFRLSTEAYNAVSIPRVEELLPAEILSQSKVYNVLGARHTDSLLGTRFEEKYSINAKEKELVKSLWDEFLEYRQDREPGEEYELVEHWGADLGLDAYFSLIDEESHRVKAQKPSTKSPEEVMAFIEQDPNSIEGYSEEEDQEMAEFLASHSDKDLNTAVAFYMVDALEYFSKLSIEKVKEIAFEVAMLGQSGIDPKKKGYRLNKIPGQVFSGYKLLAYYYVSWAKAIPQMLSQLQMPFDEEYQLAQSIFESDK</sequence>
<dbReference type="PANTHER" id="PTHR44943:SF8">
    <property type="entry name" value="TPR REPEAT-CONTAINING PROTEIN MJ0263"/>
    <property type="match status" value="1"/>
</dbReference>
<evidence type="ECO:0000256" key="2">
    <source>
        <dbReference type="ARBA" id="ARBA00022803"/>
    </source>
</evidence>
<dbReference type="Pfam" id="PF25064">
    <property type="entry name" value="ARM_TT21_5th"/>
    <property type="match status" value="1"/>
</dbReference>
<evidence type="ECO:0000313" key="5">
    <source>
        <dbReference type="EMBL" id="RIW11976.1"/>
    </source>
</evidence>
<evidence type="ECO:0000256" key="1">
    <source>
        <dbReference type="ARBA" id="ARBA00022737"/>
    </source>
</evidence>
<dbReference type="SUPFAM" id="SSF48452">
    <property type="entry name" value="TPR-like"/>
    <property type="match status" value="1"/>
</dbReference>
<dbReference type="RefSeq" id="WP_119479666.1">
    <property type="nucleotide sequence ID" value="NZ_QXML01000019.1"/>
</dbReference>
<feature type="domain" description="Tetratricopeptide repeat protein 21A/21B fifth ARM repeats" evidence="4">
    <location>
        <begin position="132"/>
        <end position="230"/>
    </location>
</feature>
<feature type="repeat" description="TPR" evidence="3">
    <location>
        <begin position="96"/>
        <end position="129"/>
    </location>
</feature>
<reference evidence="5 6" key="1">
    <citation type="submission" date="2018-09" db="EMBL/GenBank/DDBJ databases">
        <authorList>
            <person name="Wang X."/>
            <person name="Du Z."/>
        </authorList>
    </citation>
    <scope>NUCLEOTIDE SEQUENCE [LARGE SCALE GENOMIC DNA]</scope>
    <source>
        <strain evidence="5 6">N3</strain>
    </source>
</reference>
<organism evidence="5 6">
    <name type="scientific">Algoriphagus lacus</name>
    <dbReference type="NCBI Taxonomy" id="2056311"/>
    <lineage>
        <taxon>Bacteria</taxon>
        <taxon>Pseudomonadati</taxon>
        <taxon>Bacteroidota</taxon>
        <taxon>Cytophagia</taxon>
        <taxon>Cytophagales</taxon>
        <taxon>Cyclobacteriaceae</taxon>
        <taxon>Algoriphagus</taxon>
    </lineage>
</organism>
<dbReference type="PANTHER" id="PTHR44943">
    <property type="entry name" value="CELLULOSE SYNTHASE OPERON PROTEIN C"/>
    <property type="match status" value="1"/>
</dbReference>
<keyword evidence="1" id="KW-0677">Repeat</keyword>
<dbReference type="PROSITE" id="PS50005">
    <property type="entry name" value="TPR"/>
    <property type="match status" value="1"/>
</dbReference>
<dbReference type="InterPro" id="IPR051685">
    <property type="entry name" value="Ycf3/AcsC/BcsC/TPR_MFPF"/>
</dbReference>
<comment type="caution">
    <text evidence="5">The sequence shown here is derived from an EMBL/GenBank/DDBJ whole genome shotgun (WGS) entry which is preliminary data.</text>
</comment>
<accession>A0A418PLL8</accession>
<dbReference type="SMART" id="SM00028">
    <property type="entry name" value="TPR"/>
    <property type="match status" value="4"/>
</dbReference>
<keyword evidence="6" id="KW-1185">Reference proteome</keyword>
<dbReference type="AlphaFoldDB" id="A0A418PLL8"/>
<evidence type="ECO:0000313" key="6">
    <source>
        <dbReference type="Proteomes" id="UP000283522"/>
    </source>
</evidence>
<dbReference type="InterPro" id="IPR011990">
    <property type="entry name" value="TPR-like_helical_dom_sf"/>
</dbReference>
<keyword evidence="2 3" id="KW-0802">TPR repeat</keyword>
<gene>
    <name evidence="5" type="ORF">D0X99_20075</name>
</gene>
<dbReference type="OrthoDB" id="1287940at2"/>
<evidence type="ECO:0000259" key="4">
    <source>
        <dbReference type="Pfam" id="PF25064"/>
    </source>
</evidence>
<dbReference type="Proteomes" id="UP000283522">
    <property type="component" value="Unassembled WGS sequence"/>
</dbReference>
<dbReference type="InterPro" id="IPR056835">
    <property type="entry name" value="ARM_TT21_5th"/>
</dbReference>
<dbReference type="InterPro" id="IPR019734">
    <property type="entry name" value="TPR_rpt"/>
</dbReference>
<dbReference type="Gene3D" id="1.25.40.10">
    <property type="entry name" value="Tetratricopeptide repeat domain"/>
    <property type="match status" value="1"/>
</dbReference>
<dbReference type="EMBL" id="QXML01000019">
    <property type="protein sequence ID" value="RIW11976.1"/>
    <property type="molecule type" value="Genomic_DNA"/>
</dbReference>
<name>A0A418PLL8_9BACT</name>